<evidence type="ECO:0000313" key="2">
    <source>
        <dbReference type="EMBL" id="QFJ53523.1"/>
    </source>
</evidence>
<keyword evidence="1" id="KW-0812">Transmembrane</keyword>
<dbReference type="KEGG" id="pxv:FXF36_00880"/>
<dbReference type="OrthoDB" id="2052696at2"/>
<evidence type="ECO:0000256" key="1">
    <source>
        <dbReference type="SAM" id="Phobius"/>
    </source>
</evidence>
<evidence type="ECO:0000313" key="3">
    <source>
        <dbReference type="Proteomes" id="UP000327030"/>
    </source>
</evidence>
<dbReference type="RefSeq" id="WP_151622027.1">
    <property type="nucleotide sequence ID" value="NZ_CP043028.1"/>
</dbReference>
<proteinExistence type="predicted"/>
<accession>A0A5P6VLK2</accession>
<evidence type="ECO:0008006" key="4">
    <source>
        <dbReference type="Google" id="ProtNLM"/>
    </source>
</evidence>
<name>A0A5P6VLK2_PSEXY</name>
<keyword evidence="1" id="KW-1133">Transmembrane helix</keyword>
<gene>
    <name evidence="2" type="ORF">FXF36_00880</name>
</gene>
<organism evidence="2 3">
    <name type="scientific">Pseudobutyrivibrio xylanivorans</name>
    <dbReference type="NCBI Taxonomy" id="185007"/>
    <lineage>
        <taxon>Bacteria</taxon>
        <taxon>Bacillati</taxon>
        <taxon>Bacillota</taxon>
        <taxon>Clostridia</taxon>
        <taxon>Lachnospirales</taxon>
        <taxon>Lachnospiraceae</taxon>
        <taxon>Pseudobutyrivibrio</taxon>
    </lineage>
</organism>
<feature type="transmembrane region" description="Helical" evidence="1">
    <location>
        <begin position="86"/>
        <end position="104"/>
    </location>
</feature>
<dbReference type="EMBL" id="CP043028">
    <property type="protein sequence ID" value="QFJ53523.1"/>
    <property type="molecule type" value="Genomic_DNA"/>
</dbReference>
<keyword evidence="1" id="KW-0472">Membrane</keyword>
<dbReference type="Proteomes" id="UP000327030">
    <property type="component" value="Chromosome 1"/>
</dbReference>
<feature type="transmembrane region" description="Helical" evidence="1">
    <location>
        <begin position="6"/>
        <end position="24"/>
    </location>
</feature>
<feature type="transmembrane region" description="Helical" evidence="1">
    <location>
        <begin position="60"/>
        <end position="80"/>
    </location>
</feature>
<protein>
    <recommendedName>
        <fullName evidence="4">SdpI family protein</fullName>
    </recommendedName>
</protein>
<reference evidence="3" key="1">
    <citation type="submission" date="2019-08" db="EMBL/GenBank/DDBJ databases">
        <title>Complete Genome Sequence of the Polysaccharide-Degrading Rumen Bacterium Pseudobutyrivibrio xylanivorans MA3014.</title>
        <authorList>
            <person name="Palevich N."/>
            <person name="Maclean P.H."/>
            <person name="Kelly W.J."/>
            <person name="Leahy S.C."/>
            <person name="Rakonjac J."/>
            <person name="Attwood G.T."/>
        </authorList>
    </citation>
    <scope>NUCLEOTIDE SEQUENCE [LARGE SCALE GENOMIC DNA]</scope>
    <source>
        <strain evidence="3">MA3014</strain>
    </source>
</reference>
<sequence>MAAAIIYLSISFLVSLIFVIIGIVQVHAKEPVSINTGEKPPKAEELVSVTEWNRKHGRNFIVYGCLLFLTLVLFGISQIMIDNTKLSLILFAVAIIGEIAWLEIDHILLKKKLIIKDVA</sequence>
<dbReference type="AlphaFoldDB" id="A0A5P6VLK2"/>